<proteinExistence type="predicted"/>
<dbReference type="PANTHER" id="PTHR37938">
    <property type="entry name" value="BLL0215 PROTEIN"/>
    <property type="match status" value="1"/>
</dbReference>
<dbReference type="Pfam" id="PF03703">
    <property type="entry name" value="bPH_2"/>
    <property type="match status" value="1"/>
</dbReference>
<gene>
    <name evidence="3" type="ORF">G3M70_04425</name>
</gene>
<keyword evidence="1" id="KW-1133">Transmembrane helix</keyword>
<evidence type="ECO:0000256" key="1">
    <source>
        <dbReference type="SAM" id="Phobius"/>
    </source>
</evidence>
<evidence type="ECO:0000259" key="2">
    <source>
        <dbReference type="Pfam" id="PF03703"/>
    </source>
</evidence>
<evidence type="ECO:0000313" key="4">
    <source>
        <dbReference type="Proteomes" id="UP000594688"/>
    </source>
</evidence>
<feature type="transmembrane region" description="Helical" evidence="1">
    <location>
        <begin position="23"/>
        <end position="41"/>
    </location>
</feature>
<keyword evidence="1" id="KW-0472">Membrane</keyword>
<feature type="transmembrane region" description="Helical" evidence="1">
    <location>
        <begin position="47"/>
        <end position="66"/>
    </location>
</feature>
<dbReference type="KEGG" id="nli:G3M70_04425"/>
<feature type="domain" description="YdbS-like PH" evidence="2">
    <location>
        <begin position="69"/>
        <end position="134"/>
    </location>
</feature>
<keyword evidence="1" id="KW-0812">Transmembrane</keyword>
<protein>
    <submittedName>
        <fullName evidence="3">PH domain-containing protein</fullName>
    </submittedName>
</protein>
<dbReference type="PANTHER" id="PTHR37938:SF1">
    <property type="entry name" value="BLL0215 PROTEIN"/>
    <property type="match status" value="1"/>
</dbReference>
<dbReference type="AlphaFoldDB" id="A0A7T0FZT1"/>
<dbReference type="Proteomes" id="UP000594688">
    <property type="component" value="Chromosome"/>
</dbReference>
<reference evidence="3 4" key="1">
    <citation type="submission" date="2020-02" db="EMBL/GenBank/DDBJ databases">
        <title>Genomic and physiological characterization of two novel Nitrospinaceae genera.</title>
        <authorList>
            <person name="Mueller A.J."/>
            <person name="Jung M.-Y."/>
            <person name="Strachan C.R."/>
            <person name="Herbold C.W."/>
            <person name="Kirkegaard R.H."/>
            <person name="Daims H."/>
        </authorList>
    </citation>
    <scope>NUCLEOTIDE SEQUENCE [LARGE SCALE GENOMIC DNA]</scope>
    <source>
        <strain evidence="3">EB</strain>
    </source>
</reference>
<sequence>MGYIEDNLMDQEKIIYQTHSHKIIFLWPIIELVAAIGSFLAGVVDVAGILFLVALIHGIIVFIKYISSEFGLTDHRLIVKEGIIKRETQELFLKRIESIQVDQSVMGRMLNFGTILVSGTGGQSDPFENIPDPLGFKKRVQEQLRDL</sequence>
<dbReference type="InterPro" id="IPR005182">
    <property type="entry name" value="YdbS-like_PH"/>
</dbReference>
<dbReference type="EMBL" id="CP048685">
    <property type="protein sequence ID" value="QPJ61173.1"/>
    <property type="molecule type" value="Genomic_DNA"/>
</dbReference>
<organism evidence="3 4">
    <name type="scientific">Candidatus Nitronauta litoralis</name>
    <dbReference type="NCBI Taxonomy" id="2705533"/>
    <lineage>
        <taxon>Bacteria</taxon>
        <taxon>Pseudomonadati</taxon>
        <taxon>Nitrospinota/Tectimicrobiota group</taxon>
        <taxon>Nitrospinota</taxon>
        <taxon>Nitrospinia</taxon>
        <taxon>Nitrospinales</taxon>
        <taxon>Nitrospinaceae</taxon>
        <taxon>Candidatus Nitronauta</taxon>
    </lineage>
</organism>
<accession>A0A7T0FZT1</accession>
<name>A0A7T0FZT1_9BACT</name>
<evidence type="ECO:0000313" key="3">
    <source>
        <dbReference type="EMBL" id="QPJ61173.1"/>
    </source>
</evidence>